<organism evidence="1 2">
    <name type="scientific">Rhizobium leguminosarum</name>
    <dbReference type="NCBI Taxonomy" id="384"/>
    <lineage>
        <taxon>Bacteria</taxon>
        <taxon>Pseudomonadati</taxon>
        <taxon>Pseudomonadota</taxon>
        <taxon>Alphaproteobacteria</taxon>
        <taxon>Hyphomicrobiales</taxon>
        <taxon>Rhizobiaceae</taxon>
        <taxon>Rhizobium/Agrobacterium group</taxon>
        <taxon>Rhizobium</taxon>
    </lineage>
</organism>
<evidence type="ECO:0000313" key="2">
    <source>
        <dbReference type="Proteomes" id="UP000292036"/>
    </source>
</evidence>
<proteinExistence type="predicted"/>
<dbReference type="Proteomes" id="UP000292036">
    <property type="component" value="Unassembled WGS sequence"/>
</dbReference>
<dbReference type="InterPro" id="IPR029035">
    <property type="entry name" value="DHS-like_NAD/FAD-binding_dom"/>
</dbReference>
<evidence type="ECO:0000313" key="1">
    <source>
        <dbReference type="EMBL" id="TAW28152.1"/>
    </source>
</evidence>
<comment type="caution">
    <text evidence="1">The sequence shown here is derived from an EMBL/GenBank/DDBJ whole genome shotgun (WGS) entry which is preliminary data.</text>
</comment>
<name>A0ABD7PMD3_RHILE</name>
<sequence>MRFFADGPAIPDELLVARDDGRVIFFCGAGVSRARTGLPDFFGLAEAVICELGVHSQSAVHRILAEARSIEKRTGIAGLISADKLFGFLEQDFSRKDIEAAVAKSLKPKRGADTSAHRMLVDLATAPNGNVQLVTTNFDRLFNDCRATIGSTLFPNLPDPSRQGALNGIVYLHGRATEDYQKAENDGFVLSSASFGRAYLSDGWAATFFKEIIKRFVVVFVGRRDYRGIS</sequence>
<accession>A0ABD7PMD3</accession>
<dbReference type="Pfam" id="PF13289">
    <property type="entry name" value="SIR2_2"/>
    <property type="match status" value="1"/>
</dbReference>
<dbReference type="Gene3D" id="3.40.50.1220">
    <property type="entry name" value="TPP-binding domain"/>
    <property type="match status" value="1"/>
</dbReference>
<dbReference type="EMBL" id="SIPS01000001">
    <property type="protein sequence ID" value="TAW28152.1"/>
    <property type="molecule type" value="Genomic_DNA"/>
</dbReference>
<dbReference type="RefSeq" id="WP_130667169.1">
    <property type="nucleotide sequence ID" value="NZ_SIOS01000001.1"/>
</dbReference>
<dbReference type="SUPFAM" id="SSF52467">
    <property type="entry name" value="DHS-like NAD/FAD-binding domain"/>
    <property type="match status" value="1"/>
</dbReference>
<protein>
    <recommendedName>
        <fullName evidence="3">SIR2-like domain-containing protein</fullName>
    </recommendedName>
</protein>
<gene>
    <name evidence="1" type="ORF">ELI19_00905</name>
</gene>
<dbReference type="AlphaFoldDB" id="A0ABD7PMD3"/>
<reference evidence="1 2" key="1">
    <citation type="submission" date="2019-02" db="EMBL/GenBank/DDBJ databases">
        <title>The genomic architecture of introgression among sibling species of bacteria.</title>
        <authorList>
            <person name="Cavassim M.I.A."/>
            <person name="Moeskjaer S."/>
            <person name="Moslemi C."/>
            <person name="Fields B."/>
            <person name="Bachmann A."/>
            <person name="Vilhjalmsson B."/>
            <person name="Schierup M.H."/>
            <person name="Young J.P.W."/>
            <person name="Andersen S.U."/>
        </authorList>
    </citation>
    <scope>NUCLEOTIDE SEQUENCE [LARGE SCALE GENOMIC DNA]</scope>
    <source>
        <strain evidence="1 2">SM151B</strain>
    </source>
</reference>
<evidence type="ECO:0008006" key="3">
    <source>
        <dbReference type="Google" id="ProtNLM"/>
    </source>
</evidence>